<protein>
    <submittedName>
        <fullName evidence="1">Vir protein, putative</fullName>
    </submittedName>
</protein>
<organism evidence="1 2">
    <name type="scientific">Plasmodium vivax</name>
    <name type="common">malaria parasite P. vivax</name>
    <dbReference type="NCBI Taxonomy" id="5855"/>
    <lineage>
        <taxon>Eukaryota</taxon>
        <taxon>Sar</taxon>
        <taxon>Alveolata</taxon>
        <taxon>Apicomplexa</taxon>
        <taxon>Aconoidasida</taxon>
        <taxon>Haemosporida</taxon>
        <taxon>Plasmodiidae</taxon>
        <taxon>Plasmodium</taxon>
        <taxon>Plasmodium (Plasmodium)</taxon>
    </lineage>
</organism>
<evidence type="ECO:0000313" key="1">
    <source>
        <dbReference type="EMBL" id="SCA59711.1"/>
    </source>
</evidence>
<accession>A0A1G4E8U6</accession>
<evidence type="ECO:0000313" key="2">
    <source>
        <dbReference type="Proteomes" id="UP000196402"/>
    </source>
</evidence>
<dbReference type="VEuPathDB" id="PlasmoDB:PVP01_0007750"/>
<dbReference type="Proteomes" id="UP000196402">
    <property type="component" value="Unassembled WGS sequence"/>
</dbReference>
<dbReference type="Pfam" id="PF05795">
    <property type="entry name" value="Plasmodium_Vir"/>
    <property type="match status" value="1"/>
</dbReference>
<gene>
    <name evidence="1" type="ORF">PVT01_000035100</name>
</gene>
<reference evidence="1 2" key="1">
    <citation type="submission" date="2016-07" db="EMBL/GenBank/DDBJ databases">
        <authorList>
            <consortium name="Pathogen Informatics"/>
        </authorList>
    </citation>
    <scope>NUCLEOTIDE SEQUENCE [LARGE SCALE GENOMIC DNA]</scope>
</reference>
<dbReference type="AlphaFoldDB" id="A0A1G4E8U6"/>
<dbReference type="InterPro" id="IPR008780">
    <property type="entry name" value="Plasmodium_Vir"/>
</dbReference>
<dbReference type="VEuPathDB" id="PlasmoDB:PVW1_020005700"/>
<sequence length="202" mass="23897">MTTRSGSTTFSDLFNSSKKELFSEQFYDAMDNDFSNLNTYENICNEKLFSRKKPQMMPICKKYLRFLDNSEVWGGTGTEYDVSLLLNYWLYHNISAIYGITNFEKISDDFSALQLVGYYFKDDPKYGQNYEKFKPNINIFKEKDWEKRKELYEYYVNYDTLFWTAQSFNNKCEEYYGFNFLHASTHPLVPGFASSVEATKIA</sequence>
<name>A0A1G4E8U6_PLAVI</name>
<dbReference type="EMBL" id="FLYH01000065">
    <property type="protein sequence ID" value="SCA59711.1"/>
    <property type="molecule type" value="Genomic_DNA"/>
</dbReference>
<proteinExistence type="predicted"/>